<dbReference type="SUPFAM" id="SSF52777">
    <property type="entry name" value="CoA-dependent acyltransferases"/>
    <property type="match status" value="2"/>
</dbReference>
<dbReference type="GO" id="GO:0003824">
    <property type="term" value="F:catalytic activity"/>
    <property type="evidence" value="ECO:0007669"/>
    <property type="project" value="InterPro"/>
</dbReference>
<dbReference type="SUPFAM" id="SSF47336">
    <property type="entry name" value="ACP-like"/>
    <property type="match status" value="1"/>
</dbReference>
<keyword evidence="3" id="KW-0597">Phosphoprotein</keyword>
<dbReference type="InterPro" id="IPR009081">
    <property type="entry name" value="PP-bd_ACP"/>
</dbReference>
<dbReference type="InterPro" id="IPR006162">
    <property type="entry name" value="Ppantetheine_attach_site"/>
</dbReference>
<dbReference type="SMART" id="SM00823">
    <property type="entry name" value="PKS_PP"/>
    <property type="match status" value="1"/>
</dbReference>
<dbReference type="Gene3D" id="3.40.50.1820">
    <property type="entry name" value="alpha/beta hydrolase"/>
    <property type="match status" value="1"/>
</dbReference>
<dbReference type="GO" id="GO:0005829">
    <property type="term" value="C:cytosol"/>
    <property type="evidence" value="ECO:0007669"/>
    <property type="project" value="TreeGrafter"/>
</dbReference>
<evidence type="ECO:0000256" key="3">
    <source>
        <dbReference type="ARBA" id="ARBA00022553"/>
    </source>
</evidence>
<dbReference type="GO" id="GO:0008610">
    <property type="term" value="P:lipid biosynthetic process"/>
    <property type="evidence" value="ECO:0007669"/>
    <property type="project" value="UniProtKB-ARBA"/>
</dbReference>
<dbReference type="Gene3D" id="3.40.50.980">
    <property type="match status" value="2"/>
</dbReference>
<keyword evidence="2" id="KW-0596">Phosphopantetheine</keyword>
<dbReference type="Pfam" id="PF00668">
    <property type="entry name" value="Condensation"/>
    <property type="match status" value="1"/>
</dbReference>
<dbReference type="GO" id="GO:0031177">
    <property type="term" value="F:phosphopantetheine binding"/>
    <property type="evidence" value="ECO:0007669"/>
    <property type="project" value="InterPro"/>
</dbReference>
<dbReference type="PANTHER" id="PTHR45527:SF1">
    <property type="entry name" value="FATTY ACID SYNTHASE"/>
    <property type="match status" value="1"/>
</dbReference>
<comment type="cofactor">
    <cofactor evidence="1">
        <name>pantetheine 4'-phosphate</name>
        <dbReference type="ChEBI" id="CHEBI:47942"/>
    </cofactor>
</comment>
<dbReference type="InterPro" id="IPR001242">
    <property type="entry name" value="Condensation_dom"/>
</dbReference>
<dbReference type="Gene3D" id="3.30.559.10">
    <property type="entry name" value="Chloramphenicol acetyltransferase-like domain"/>
    <property type="match status" value="1"/>
</dbReference>
<dbReference type="Pfam" id="PF00550">
    <property type="entry name" value="PP-binding"/>
    <property type="match status" value="1"/>
</dbReference>
<dbReference type="InterPro" id="IPR023213">
    <property type="entry name" value="CAT-like_dom_sf"/>
</dbReference>
<dbReference type="InterPro" id="IPR025110">
    <property type="entry name" value="AMP-bd_C"/>
</dbReference>
<dbReference type="SUPFAM" id="SSF56801">
    <property type="entry name" value="Acetyl-CoA synthetase-like"/>
    <property type="match status" value="1"/>
</dbReference>
<dbReference type="InterPro" id="IPR020806">
    <property type="entry name" value="PKS_PP-bd"/>
</dbReference>
<dbReference type="FunFam" id="3.40.50.980:FF:000001">
    <property type="entry name" value="Non-ribosomal peptide synthetase"/>
    <property type="match status" value="1"/>
</dbReference>
<dbReference type="FunFam" id="2.30.38.10:FF:000001">
    <property type="entry name" value="Non-ribosomal peptide synthetase PvdI"/>
    <property type="match status" value="1"/>
</dbReference>
<dbReference type="GO" id="GO:0072330">
    <property type="term" value="P:monocarboxylic acid biosynthetic process"/>
    <property type="evidence" value="ECO:0007669"/>
    <property type="project" value="UniProtKB-ARBA"/>
</dbReference>
<dbReference type="InterPro" id="IPR010071">
    <property type="entry name" value="AA_adenyl_dom"/>
</dbReference>
<keyword evidence="6" id="KW-1185">Reference proteome</keyword>
<dbReference type="SMART" id="SM00824">
    <property type="entry name" value="PKS_TE"/>
    <property type="match status" value="1"/>
</dbReference>
<dbReference type="NCBIfam" id="TIGR01733">
    <property type="entry name" value="AA-adenyl-dom"/>
    <property type="match status" value="1"/>
</dbReference>
<accession>A0A841J0S1</accession>
<dbReference type="InterPro" id="IPR029058">
    <property type="entry name" value="AB_hydrolase_fold"/>
</dbReference>
<name>A0A841J0S1_9ACTN</name>
<reference evidence="5 6" key="1">
    <citation type="submission" date="2020-08" db="EMBL/GenBank/DDBJ databases">
        <title>Genomic Encyclopedia of Type Strains, Phase III (KMG-III): the genomes of soil and plant-associated and newly described type strains.</title>
        <authorList>
            <person name="Whitman W."/>
        </authorList>
    </citation>
    <scope>NUCLEOTIDE SEQUENCE [LARGE SCALE GENOMIC DNA]</scope>
    <source>
        <strain evidence="5 6">CECT 8712</strain>
    </source>
</reference>
<dbReference type="InterPro" id="IPR000873">
    <property type="entry name" value="AMP-dep_synth/lig_dom"/>
</dbReference>
<protein>
    <submittedName>
        <fullName evidence="5">Amino acid adenylation domain-containing protein</fullName>
    </submittedName>
</protein>
<proteinExistence type="predicted"/>
<dbReference type="Gene3D" id="2.30.38.10">
    <property type="entry name" value="Luciferase, Domain 3"/>
    <property type="match status" value="1"/>
</dbReference>
<dbReference type="Gene3D" id="3.30.300.30">
    <property type="match status" value="1"/>
</dbReference>
<dbReference type="PROSITE" id="PS00455">
    <property type="entry name" value="AMP_BINDING"/>
    <property type="match status" value="1"/>
</dbReference>
<dbReference type="InterPro" id="IPR036736">
    <property type="entry name" value="ACP-like_sf"/>
</dbReference>
<evidence type="ECO:0000313" key="5">
    <source>
        <dbReference type="EMBL" id="MBB6122108.1"/>
    </source>
</evidence>
<dbReference type="InterPro" id="IPR001031">
    <property type="entry name" value="Thioesterase"/>
</dbReference>
<dbReference type="PROSITE" id="PS00012">
    <property type="entry name" value="PHOSPHOPANTETHEINE"/>
    <property type="match status" value="1"/>
</dbReference>
<dbReference type="InterPro" id="IPR020802">
    <property type="entry name" value="TesA-like"/>
</dbReference>
<dbReference type="FunFam" id="3.30.300.30:FF:000010">
    <property type="entry name" value="Enterobactin synthetase component F"/>
    <property type="match status" value="1"/>
</dbReference>
<evidence type="ECO:0000313" key="6">
    <source>
        <dbReference type="Proteomes" id="UP000536604"/>
    </source>
</evidence>
<dbReference type="PANTHER" id="PTHR45527">
    <property type="entry name" value="NONRIBOSOMAL PEPTIDE SYNTHETASE"/>
    <property type="match status" value="1"/>
</dbReference>
<evidence type="ECO:0000259" key="4">
    <source>
        <dbReference type="PROSITE" id="PS50075"/>
    </source>
</evidence>
<evidence type="ECO:0000256" key="1">
    <source>
        <dbReference type="ARBA" id="ARBA00001957"/>
    </source>
</evidence>
<evidence type="ECO:0000256" key="2">
    <source>
        <dbReference type="ARBA" id="ARBA00022450"/>
    </source>
</evidence>
<dbReference type="PROSITE" id="PS50075">
    <property type="entry name" value="CARRIER"/>
    <property type="match status" value="1"/>
</dbReference>
<dbReference type="Gene3D" id="3.30.559.30">
    <property type="entry name" value="Nonribosomal peptide synthetase, condensation domain"/>
    <property type="match status" value="1"/>
</dbReference>
<dbReference type="InterPro" id="IPR020845">
    <property type="entry name" value="AMP-binding_CS"/>
</dbReference>
<dbReference type="SUPFAM" id="SSF53474">
    <property type="entry name" value="alpha/beta-Hydrolases"/>
    <property type="match status" value="1"/>
</dbReference>
<dbReference type="GO" id="GO:0044550">
    <property type="term" value="P:secondary metabolite biosynthetic process"/>
    <property type="evidence" value="ECO:0007669"/>
    <property type="project" value="TreeGrafter"/>
</dbReference>
<dbReference type="FunFam" id="1.10.1200.10:FF:000016">
    <property type="entry name" value="Non-ribosomal peptide synthase"/>
    <property type="match status" value="1"/>
</dbReference>
<organism evidence="5 6">
    <name type="scientific">Nocardiopsis algeriensis</name>
    <dbReference type="NCBI Taxonomy" id="1478215"/>
    <lineage>
        <taxon>Bacteria</taxon>
        <taxon>Bacillati</taxon>
        <taxon>Actinomycetota</taxon>
        <taxon>Actinomycetes</taxon>
        <taxon>Streptosporangiales</taxon>
        <taxon>Nocardiopsidaceae</taxon>
        <taxon>Nocardiopsis</taxon>
    </lineage>
</organism>
<feature type="domain" description="Carrier" evidence="4">
    <location>
        <begin position="976"/>
        <end position="1051"/>
    </location>
</feature>
<dbReference type="EMBL" id="JACHJO010000015">
    <property type="protein sequence ID" value="MBB6122108.1"/>
    <property type="molecule type" value="Genomic_DNA"/>
</dbReference>
<dbReference type="RefSeq" id="WP_184293548.1">
    <property type="nucleotide sequence ID" value="NZ_JACHJO010000015.1"/>
</dbReference>
<sequence>MAPAPGGTGEIQDVLPLATLQEGLLFHSVKDEQHLDVYTVQNVFEFSRRVDADALQAAARTLLRRHPSLRAGFMHEGVERPVQFIPREVPVSWHEADLSDLPEAEARRRFEHIRVAQRERRFDLTRPPLIRHVLVRLGPDRDALILTFHHIVMDGWSGELYNAELMELYLRGGDDTGMPAPRPYRDYLVWLSRQDRARSLAAWGSALEGVEEGTLLAPGEGGDTTLMPRTVDGVLDPALAGRVTALARDTGVTPNTVFLAAWGLVLRSLTGRDDVVFGSTVAGRPPEIDGVDSVIGVFFNTVPVRVRVRPGESARALLKRIQGEQADLLPHHHVGLADIQSTVGGKRLFDTLYVQRNIPRDDENYQRVRRLTGLESVTGSDATHYPLTLVVQPGEELRLSLAHRTDAVPAERARELFDRTVRLLEQITAAPDAPLAGLGVLEPDAEAAALGLGRGTRRALPPSTLAEQFEASAARHPDRTALVTRDEALTFAELDDRAERLARLLAGLGVGPEVRVAIALPRSADWVATLLAVLKLGAAYVPLDLEHPAERLGHVLQDSDPGVTVTTSAAARGLPGHGGGHRVLLDDPRTREEPAAADVSAPRPAAAGRPDHLAYVIHTSGSTGRPKGVQVPYRGLVNMLVNHREEIFGPVVASQGGRVMRVAHTVSFSFDMSWEELLWLIDGHEVHLMDEELRRDSAALVAYCAARRIDVVNVTPSYCGQLLEDGLLDAGGHRPPLVLLGGEAVGPTVWDTLRDTPGVLGYNLYGPTEYTINTLGGGTADSGTPTVGRPIANTDVHVLDTALRPVAPGVPGELYVTGAGLARGYTGRSALTAERFVADPYGPPGSRMYRTGDLVRWDAAGRIDYLGRTDDQVKIRGVRIEPGEVEAALERHPAVAQAAVAVREDAPGPQRLVGYVVPAGPDPDSEAIRRDLRASLPDAMVPSALVVLDRLPLTVNGKLDRAALPAPSGRGPAGRPARDDTERALCADFAAVLGVPEVGPDEDFFDLGGHSLLAMRLVGRIRKRTGQRLRAGDLIAAPTAARLRAYLESPRRENLLATVLRLREGGRKAPLFCLHPAGGLSWGYAGLAPHIDRDRPLVGIQFPGLLGEEPPAGMDALAELYARHIRTVQPSGPYHLLGWSFGGQIAHALATRLQAEGEKVALLAMLDTYPTDSDPVRAAGGPVGEDEAEQEALGFLLSSSGRDLPARLAPPHRREDVVEFLRDGDGVWADFEAETIDRVVRAYTYTSDAMYRCRYRVFDGDVHFFTATAGRDPASGIGAHLWKRHVGGQVLDTEVDHHHDDLTGPAALAVIGPELDRALRAASAPL</sequence>
<dbReference type="Pfam" id="PF00975">
    <property type="entry name" value="Thioesterase"/>
    <property type="match status" value="1"/>
</dbReference>
<dbReference type="GO" id="GO:0043041">
    <property type="term" value="P:amino acid activation for nonribosomal peptide biosynthetic process"/>
    <property type="evidence" value="ECO:0007669"/>
    <property type="project" value="TreeGrafter"/>
</dbReference>
<dbReference type="CDD" id="cd05930">
    <property type="entry name" value="A_NRPS"/>
    <property type="match status" value="1"/>
</dbReference>
<comment type="caution">
    <text evidence="5">The sequence shown here is derived from an EMBL/GenBank/DDBJ whole genome shotgun (WGS) entry which is preliminary data.</text>
</comment>
<dbReference type="Pfam" id="PF13193">
    <property type="entry name" value="AMP-binding_C"/>
    <property type="match status" value="1"/>
</dbReference>
<gene>
    <name evidence="5" type="ORF">FHS13_004097</name>
</gene>
<dbReference type="Pfam" id="PF00501">
    <property type="entry name" value="AMP-binding"/>
    <property type="match status" value="1"/>
</dbReference>
<dbReference type="InterPro" id="IPR045851">
    <property type="entry name" value="AMP-bd_C_sf"/>
</dbReference>
<dbReference type="CDD" id="cd19543">
    <property type="entry name" value="DCL_NRPS"/>
    <property type="match status" value="1"/>
</dbReference>
<dbReference type="Proteomes" id="UP000536604">
    <property type="component" value="Unassembled WGS sequence"/>
</dbReference>